<evidence type="ECO:0000256" key="5">
    <source>
        <dbReference type="ARBA" id="ARBA00022989"/>
    </source>
</evidence>
<evidence type="ECO:0000256" key="7">
    <source>
        <dbReference type="ARBA" id="ARBA00023136"/>
    </source>
</evidence>
<keyword evidence="7 10" id="KW-0472">Membrane</keyword>
<accession>A0A8B9QXG9</accession>
<dbReference type="Proteomes" id="UP000694400">
    <property type="component" value="Chromosome 34"/>
</dbReference>
<reference evidence="12" key="2">
    <citation type="submission" date="2025-08" db="UniProtKB">
        <authorList>
            <consortium name="Ensembl"/>
        </authorList>
    </citation>
    <scope>IDENTIFICATION</scope>
</reference>
<dbReference type="Ensembl" id="ENSAPLT00020004783.1">
    <property type="protein sequence ID" value="ENSAPLP00020004441.1"/>
    <property type="gene ID" value="ENSAPLG00020003285.1"/>
</dbReference>
<dbReference type="PANTHER" id="PTHR11003:SF249">
    <property type="entry name" value="TWO PORE POTASSIUM CHANNEL PROTEIN SUP-9"/>
    <property type="match status" value="1"/>
</dbReference>
<feature type="transmembrane region" description="Helical" evidence="10">
    <location>
        <begin position="134"/>
        <end position="153"/>
    </location>
</feature>
<keyword evidence="4" id="KW-0630">Potassium</keyword>
<evidence type="ECO:0000256" key="6">
    <source>
        <dbReference type="ARBA" id="ARBA00023065"/>
    </source>
</evidence>
<reference evidence="12" key="1">
    <citation type="submission" date="2019-08" db="EMBL/GenBank/DDBJ databases">
        <title>Three high-quality genomes provides insights into domestication of ducks.</title>
        <authorList>
            <person name="Hou Z.C."/>
            <person name="Zhu F."/>
            <person name="Yin Z.T."/>
            <person name="Zhang F."/>
        </authorList>
    </citation>
    <scope>NUCLEOTIDE SEQUENCE [LARGE SCALE GENOMIC DNA]</scope>
</reference>
<dbReference type="GO" id="GO:0030322">
    <property type="term" value="P:stabilization of membrane potential"/>
    <property type="evidence" value="ECO:0007669"/>
    <property type="project" value="TreeGrafter"/>
</dbReference>
<feature type="transmembrane region" description="Helical" evidence="10">
    <location>
        <begin position="208"/>
        <end position="236"/>
    </location>
</feature>
<dbReference type="AlphaFoldDB" id="A0A8B9QXG9"/>
<organism evidence="12 13">
    <name type="scientific">Anas platyrhynchos</name>
    <name type="common">Mallard</name>
    <name type="synonym">Anas boschas</name>
    <dbReference type="NCBI Taxonomy" id="8839"/>
    <lineage>
        <taxon>Eukaryota</taxon>
        <taxon>Metazoa</taxon>
        <taxon>Chordata</taxon>
        <taxon>Craniata</taxon>
        <taxon>Vertebrata</taxon>
        <taxon>Euteleostomi</taxon>
        <taxon>Archelosauria</taxon>
        <taxon>Archosauria</taxon>
        <taxon>Dinosauria</taxon>
        <taxon>Saurischia</taxon>
        <taxon>Theropoda</taxon>
        <taxon>Coelurosauria</taxon>
        <taxon>Aves</taxon>
        <taxon>Neognathae</taxon>
        <taxon>Galloanserae</taxon>
        <taxon>Anseriformes</taxon>
        <taxon>Anatidae</taxon>
        <taxon>Anatinae</taxon>
        <taxon>Anas</taxon>
    </lineage>
</organism>
<dbReference type="PRINTS" id="PR01333">
    <property type="entry name" value="2POREKCHANEL"/>
</dbReference>
<feature type="domain" description="Potassium channel" evidence="11">
    <location>
        <begin position="225"/>
        <end position="261"/>
    </location>
</feature>
<dbReference type="PANTHER" id="PTHR11003">
    <property type="entry name" value="POTASSIUM CHANNEL, SUBFAMILY K"/>
    <property type="match status" value="1"/>
</dbReference>
<evidence type="ECO:0000259" key="11">
    <source>
        <dbReference type="Pfam" id="PF07885"/>
    </source>
</evidence>
<dbReference type="InterPro" id="IPR013099">
    <property type="entry name" value="K_chnl_dom"/>
</dbReference>
<evidence type="ECO:0000256" key="9">
    <source>
        <dbReference type="RuleBase" id="RU003857"/>
    </source>
</evidence>
<evidence type="ECO:0000256" key="2">
    <source>
        <dbReference type="ARBA" id="ARBA00022448"/>
    </source>
</evidence>
<protein>
    <recommendedName>
        <fullName evidence="11">Potassium channel domain-containing protein</fullName>
    </recommendedName>
</protein>
<dbReference type="InterPro" id="IPR003280">
    <property type="entry name" value="2pore_dom_K_chnl"/>
</dbReference>
<dbReference type="Gene3D" id="1.10.287.70">
    <property type="match status" value="1"/>
</dbReference>
<feature type="transmembrane region" description="Helical" evidence="10">
    <location>
        <begin position="165"/>
        <end position="187"/>
    </location>
</feature>
<feature type="domain" description="Potassium channel" evidence="11">
    <location>
        <begin position="128"/>
        <end position="187"/>
    </location>
</feature>
<evidence type="ECO:0000256" key="8">
    <source>
        <dbReference type="ARBA" id="ARBA00023303"/>
    </source>
</evidence>
<keyword evidence="8 9" id="KW-0407">Ion channel</keyword>
<keyword evidence="2 9" id="KW-0813">Transport</keyword>
<evidence type="ECO:0000256" key="1">
    <source>
        <dbReference type="ARBA" id="ARBA00004141"/>
    </source>
</evidence>
<sequence length="347" mass="36022">MSPDPPHPCCHHISVATRLPRPQATVAVVALGLSLRCRGHFLATAAILSPRPPCPHGHHIPMATMSPWPPCPQDDHVPISTMSPWPPRPQGHTVAQGGLLLLGTLGLWVLEGGARTLGTPPGTLNASGTPRWDLASAFFFSTTLLTTVGYGPVAPLSPGGKAFCLAYAALGVPFTVLTLAVVARWLSVPVTRWPRRYLRTRWGWSPRGAAGLHLGLLAGAVAGGFVLLPAAALWALGGSGSFLDAVFFCGMAVTTVGLGDAAGAPEGQPPRHLYRVALAGERGRGVGGGRWGGGRWGLGIWGWGYVGVGAMWLGSSWWGGSSLGWGLYGGGVFMVGVFMVGVSMVGV</sequence>
<dbReference type="GO" id="GO:0022841">
    <property type="term" value="F:potassium ion leak channel activity"/>
    <property type="evidence" value="ECO:0007669"/>
    <property type="project" value="TreeGrafter"/>
</dbReference>
<dbReference type="GO" id="GO:0015271">
    <property type="term" value="F:outward rectifier potassium channel activity"/>
    <property type="evidence" value="ECO:0007669"/>
    <property type="project" value="TreeGrafter"/>
</dbReference>
<reference evidence="12" key="3">
    <citation type="submission" date="2025-09" db="UniProtKB">
        <authorList>
            <consortium name="Ensembl"/>
        </authorList>
    </citation>
    <scope>IDENTIFICATION</scope>
</reference>
<feature type="transmembrane region" description="Helical" evidence="10">
    <location>
        <begin position="242"/>
        <end position="262"/>
    </location>
</feature>
<feature type="transmembrane region" description="Helical" evidence="10">
    <location>
        <begin position="300"/>
        <end position="319"/>
    </location>
</feature>
<evidence type="ECO:0000256" key="10">
    <source>
        <dbReference type="SAM" id="Phobius"/>
    </source>
</evidence>
<keyword evidence="6 9" id="KW-0406">Ion transport</keyword>
<evidence type="ECO:0000313" key="12">
    <source>
        <dbReference type="Ensembl" id="ENSAPLP00020004441.1"/>
    </source>
</evidence>
<feature type="transmembrane region" description="Helical" evidence="10">
    <location>
        <begin position="325"/>
        <end position="345"/>
    </location>
</feature>
<evidence type="ECO:0000256" key="3">
    <source>
        <dbReference type="ARBA" id="ARBA00022692"/>
    </source>
</evidence>
<comment type="subcellular location">
    <subcellularLocation>
        <location evidence="1">Membrane</location>
        <topology evidence="1">Multi-pass membrane protein</topology>
    </subcellularLocation>
</comment>
<evidence type="ECO:0000256" key="4">
    <source>
        <dbReference type="ARBA" id="ARBA00022958"/>
    </source>
</evidence>
<dbReference type="GO" id="GO:0005886">
    <property type="term" value="C:plasma membrane"/>
    <property type="evidence" value="ECO:0007669"/>
    <property type="project" value="TreeGrafter"/>
</dbReference>
<proteinExistence type="inferred from homology"/>
<comment type="similarity">
    <text evidence="9">Belongs to the two pore domain potassium channel (TC 1.A.1.8) family.</text>
</comment>
<evidence type="ECO:0000313" key="13">
    <source>
        <dbReference type="Proteomes" id="UP000694400"/>
    </source>
</evidence>
<keyword evidence="5 10" id="KW-1133">Transmembrane helix</keyword>
<dbReference type="Pfam" id="PF07885">
    <property type="entry name" value="Ion_trans_2"/>
    <property type="match status" value="2"/>
</dbReference>
<name>A0A8B9QXG9_ANAPL</name>
<keyword evidence="3 9" id="KW-0812">Transmembrane</keyword>
<dbReference type="SUPFAM" id="SSF81324">
    <property type="entry name" value="Voltage-gated potassium channels"/>
    <property type="match status" value="2"/>
</dbReference>